<dbReference type="InterPro" id="IPR001792">
    <property type="entry name" value="Acylphosphatase-like_dom"/>
</dbReference>
<evidence type="ECO:0000256" key="6">
    <source>
        <dbReference type="RuleBase" id="RU004168"/>
    </source>
</evidence>
<proteinExistence type="inferred from homology"/>
<feature type="domain" description="Acylphosphatase-like" evidence="7">
    <location>
        <begin position="10"/>
        <end position="100"/>
    </location>
</feature>
<dbReference type="PANTHER" id="PTHR10029">
    <property type="entry name" value="ACYLPHOSPHATASE"/>
    <property type="match status" value="1"/>
</dbReference>
<organism evidence="8 9">
    <name type="scientific">Botrytis hyacinthi</name>
    <dbReference type="NCBI Taxonomy" id="278943"/>
    <lineage>
        <taxon>Eukaryota</taxon>
        <taxon>Fungi</taxon>
        <taxon>Dikarya</taxon>
        <taxon>Ascomycota</taxon>
        <taxon>Pezizomycotina</taxon>
        <taxon>Leotiomycetes</taxon>
        <taxon>Helotiales</taxon>
        <taxon>Sclerotiniaceae</taxon>
        <taxon>Botrytis</taxon>
    </lineage>
</organism>
<dbReference type="Gene3D" id="3.30.70.100">
    <property type="match status" value="1"/>
</dbReference>
<comment type="similarity">
    <text evidence="1 6">Belongs to the acylphosphatase family.</text>
</comment>
<comment type="caution">
    <text evidence="8">The sequence shown here is derived from an EMBL/GenBank/DDBJ whole genome shotgun (WGS) entry which is preliminary data.</text>
</comment>
<dbReference type="EMBL" id="PQXK01000040">
    <property type="protein sequence ID" value="TGO40252.1"/>
    <property type="molecule type" value="Genomic_DNA"/>
</dbReference>
<evidence type="ECO:0000256" key="2">
    <source>
        <dbReference type="ARBA" id="ARBA00012150"/>
    </source>
</evidence>
<keyword evidence="9" id="KW-1185">Reference proteome</keyword>
<dbReference type="InterPro" id="IPR036046">
    <property type="entry name" value="Acylphosphatase-like_dom_sf"/>
</dbReference>
<dbReference type="PANTHER" id="PTHR10029:SF3">
    <property type="entry name" value="ACYLPHOSPHATASE-RELATED"/>
    <property type="match status" value="1"/>
</dbReference>
<evidence type="ECO:0000256" key="1">
    <source>
        <dbReference type="ARBA" id="ARBA00005614"/>
    </source>
</evidence>
<protein>
    <recommendedName>
        <fullName evidence="2 5">acylphosphatase</fullName>
        <ecNumber evidence="2 5">3.6.1.7</ecNumber>
    </recommendedName>
</protein>
<dbReference type="InterPro" id="IPR017968">
    <property type="entry name" value="Acylphosphatase_CS"/>
</dbReference>
<name>A0A4Z1GXR2_9HELO</name>
<dbReference type="AlphaFoldDB" id="A0A4Z1GXR2"/>
<dbReference type="SUPFAM" id="SSF54975">
    <property type="entry name" value="Acylphosphatase/BLUF domain-like"/>
    <property type="match status" value="1"/>
</dbReference>
<reference evidence="8 9" key="1">
    <citation type="submission" date="2017-12" db="EMBL/GenBank/DDBJ databases">
        <title>Comparative genomics of Botrytis spp.</title>
        <authorList>
            <person name="Valero-Jimenez C.A."/>
            <person name="Tapia P."/>
            <person name="Veloso J."/>
            <person name="Silva-Moreno E."/>
            <person name="Staats M."/>
            <person name="Valdes J.H."/>
            <person name="Van Kan J.A.L."/>
        </authorList>
    </citation>
    <scope>NUCLEOTIDE SEQUENCE [LARGE SCALE GENOMIC DNA]</scope>
    <source>
        <strain evidence="8 9">Bh0001</strain>
    </source>
</reference>
<dbReference type="Pfam" id="PF00708">
    <property type="entry name" value="Acylphosphatase"/>
    <property type="match status" value="1"/>
</dbReference>
<feature type="active site" evidence="5">
    <location>
        <position position="43"/>
    </location>
</feature>
<feature type="active site" evidence="5">
    <location>
        <position position="25"/>
    </location>
</feature>
<dbReference type="GO" id="GO:0003998">
    <property type="term" value="F:acylphosphatase activity"/>
    <property type="evidence" value="ECO:0007669"/>
    <property type="project" value="UniProtKB-EC"/>
</dbReference>
<evidence type="ECO:0000313" key="8">
    <source>
        <dbReference type="EMBL" id="TGO40252.1"/>
    </source>
</evidence>
<dbReference type="InterPro" id="IPR020456">
    <property type="entry name" value="Acylphosphatase"/>
</dbReference>
<gene>
    <name evidence="8" type="ORF">BHYA_0040g00610</name>
</gene>
<dbReference type="PROSITE" id="PS51160">
    <property type="entry name" value="ACYLPHOSPHATASE_3"/>
    <property type="match status" value="1"/>
</dbReference>
<dbReference type="Proteomes" id="UP000297814">
    <property type="component" value="Unassembled WGS sequence"/>
</dbReference>
<dbReference type="EC" id="3.6.1.7" evidence="2 5"/>
<dbReference type="PROSITE" id="PS00151">
    <property type="entry name" value="ACYLPHOSPHATASE_2"/>
    <property type="match status" value="1"/>
</dbReference>
<sequence length="257" mass="27723">MDREEKPDKRIAFTVSGKVQGVNFRWFTQKKARALGVVGWVRNTDDGKVKGEAQGSASQIECLRADLKEGPSHANVTGYEDKELNLKEKGVAEERFEVARELQAKFSVWSILSPLSCFSPIALTTQAGEDSTMTDWILNNTYTGTTSSGISGGMRKCKTTVDFGGNGTMGGGGDDSSGGEEELQYLAVEASSTKTFIHTLLTQKFSFSWMYSPTKAPTALNSETDQDILVTSVAAVCHNTVIISAPFVPELSTPGSI</sequence>
<evidence type="ECO:0000259" key="7">
    <source>
        <dbReference type="PROSITE" id="PS51160"/>
    </source>
</evidence>
<dbReference type="PROSITE" id="PS00150">
    <property type="entry name" value="ACYLPHOSPHATASE_1"/>
    <property type="match status" value="1"/>
</dbReference>
<evidence type="ECO:0000313" key="9">
    <source>
        <dbReference type="Proteomes" id="UP000297814"/>
    </source>
</evidence>
<dbReference type="PRINTS" id="PR00112">
    <property type="entry name" value="ACYLPHPHTASE"/>
</dbReference>
<keyword evidence="3 5" id="KW-0378">Hydrolase</keyword>
<accession>A0A4Z1GXR2</accession>
<evidence type="ECO:0000256" key="5">
    <source>
        <dbReference type="PROSITE-ProRule" id="PRU00520"/>
    </source>
</evidence>
<comment type="catalytic activity">
    <reaction evidence="4 5">
        <text>an acyl phosphate + H2O = a carboxylate + phosphate + H(+)</text>
        <dbReference type="Rhea" id="RHEA:14965"/>
        <dbReference type="ChEBI" id="CHEBI:15377"/>
        <dbReference type="ChEBI" id="CHEBI:15378"/>
        <dbReference type="ChEBI" id="CHEBI:29067"/>
        <dbReference type="ChEBI" id="CHEBI:43474"/>
        <dbReference type="ChEBI" id="CHEBI:59918"/>
        <dbReference type="EC" id="3.6.1.7"/>
    </reaction>
</comment>
<evidence type="ECO:0000256" key="4">
    <source>
        <dbReference type="ARBA" id="ARBA00047645"/>
    </source>
</evidence>
<evidence type="ECO:0000256" key="3">
    <source>
        <dbReference type="ARBA" id="ARBA00022801"/>
    </source>
</evidence>